<dbReference type="InterPro" id="IPR019734">
    <property type="entry name" value="TPR_rpt"/>
</dbReference>
<feature type="repeat" description="TPR" evidence="1">
    <location>
        <begin position="202"/>
        <end position="235"/>
    </location>
</feature>
<dbReference type="Gene3D" id="1.25.40.10">
    <property type="entry name" value="Tetratricopeptide repeat domain"/>
    <property type="match status" value="3"/>
</dbReference>
<name>A0A0B0EIR6_9BACT</name>
<dbReference type="Proteomes" id="UP000030652">
    <property type="component" value="Unassembled WGS sequence"/>
</dbReference>
<dbReference type="eggNOG" id="COG0457">
    <property type="taxonomic scope" value="Bacteria"/>
</dbReference>
<dbReference type="InterPro" id="IPR011990">
    <property type="entry name" value="TPR-like_helical_dom_sf"/>
</dbReference>
<dbReference type="Pfam" id="PF00515">
    <property type="entry name" value="TPR_1"/>
    <property type="match status" value="1"/>
</dbReference>
<evidence type="ECO:0000313" key="3">
    <source>
        <dbReference type="EMBL" id="KHE92937.1"/>
    </source>
</evidence>
<evidence type="ECO:0000256" key="2">
    <source>
        <dbReference type="SAM" id="SignalP"/>
    </source>
</evidence>
<feature type="signal peptide" evidence="2">
    <location>
        <begin position="1"/>
        <end position="22"/>
    </location>
</feature>
<accession>A0A0B0EIR6</accession>
<dbReference type="SMART" id="SM00028">
    <property type="entry name" value="TPR"/>
    <property type="match status" value="5"/>
</dbReference>
<protein>
    <submittedName>
        <fullName evidence="3">Uncharacterized protein</fullName>
    </submittedName>
</protein>
<dbReference type="PROSITE" id="PS50293">
    <property type="entry name" value="TPR_REGION"/>
    <property type="match status" value="2"/>
</dbReference>
<dbReference type="EMBL" id="JRYO01000085">
    <property type="protein sequence ID" value="KHE92937.1"/>
    <property type="molecule type" value="Genomic_DNA"/>
</dbReference>
<feature type="repeat" description="TPR" evidence="1">
    <location>
        <begin position="243"/>
        <end position="276"/>
    </location>
</feature>
<dbReference type="PANTHER" id="PTHR12558">
    <property type="entry name" value="CELL DIVISION CYCLE 16,23,27"/>
    <property type="match status" value="1"/>
</dbReference>
<dbReference type="SUPFAM" id="SSF48452">
    <property type="entry name" value="TPR-like"/>
    <property type="match status" value="1"/>
</dbReference>
<keyword evidence="1" id="KW-0802">TPR repeat</keyword>
<comment type="caution">
    <text evidence="3">The sequence shown here is derived from an EMBL/GenBank/DDBJ whole genome shotgun (WGS) entry which is preliminary data.</text>
</comment>
<dbReference type="PANTHER" id="PTHR12558:SF13">
    <property type="entry name" value="CELL DIVISION CYCLE PROTEIN 27 HOMOLOG"/>
    <property type="match status" value="1"/>
</dbReference>
<evidence type="ECO:0000256" key="1">
    <source>
        <dbReference type="PROSITE-ProRule" id="PRU00339"/>
    </source>
</evidence>
<feature type="repeat" description="TPR" evidence="1">
    <location>
        <begin position="146"/>
        <end position="179"/>
    </location>
</feature>
<dbReference type="AlphaFoldDB" id="A0A0B0EIR6"/>
<sequence length="350" mass="38840">MSKLTNLLIPLVFISTGAISCANYGFVKKQDITDQQFVNTINLDGRERQVLPQPEKKNMTRQAIPANIPTIEKPSSITNTNNKQSDSIAIGKDHIDNLTGVEQGQIKLNQVGLAHLTLGIAYAERDLIDQAICEFKSAIEANPHHLESYVRLGTTYGLKGMVNEALSEFKKAIDINLNEAATKIVFSALPVTANQKVKTDVVNAHINLGNAYKEEGKLKRSQLEYEKALELKPEHPIASKSLSEIYYTIGTSCLENKEYDNAIDAFNTVLKLNPGFPQIKDALERAHYNLGTNHAVNGNLNKAIIEFNKTKEINLHYALLDKNSFNIISSDKKAVSGKYIHQAEAIRIKI</sequence>
<proteinExistence type="predicted"/>
<dbReference type="PROSITE" id="PS51257">
    <property type="entry name" value="PROKAR_LIPOPROTEIN"/>
    <property type="match status" value="1"/>
</dbReference>
<gene>
    <name evidence="3" type="ORF">SCABRO_01326</name>
</gene>
<dbReference type="PROSITE" id="PS50005">
    <property type="entry name" value="TPR"/>
    <property type="match status" value="4"/>
</dbReference>
<keyword evidence="2" id="KW-0732">Signal</keyword>
<reference evidence="3 4" key="1">
    <citation type="submission" date="2014-10" db="EMBL/GenBank/DDBJ databases">
        <title>Draft genome of anammox bacterium scalindua brodae, obtained using differential coverage binning of sequence data from two enrichment reactors.</title>
        <authorList>
            <person name="Speth D.R."/>
            <person name="Russ L."/>
            <person name="Kartal B."/>
            <person name="Op den Camp H.J."/>
            <person name="Dutilh B.E."/>
            <person name="Jetten M.S."/>
        </authorList>
    </citation>
    <scope>NUCLEOTIDE SEQUENCE [LARGE SCALE GENOMIC DNA]</scope>
    <source>
        <strain evidence="3">RU1</strain>
    </source>
</reference>
<organism evidence="3 4">
    <name type="scientific">Candidatus Scalindua brodae</name>
    <dbReference type="NCBI Taxonomy" id="237368"/>
    <lineage>
        <taxon>Bacteria</taxon>
        <taxon>Pseudomonadati</taxon>
        <taxon>Planctomycetota</taxon>
        <taxon>Candidatus Brocadiia</taxon>
        <taxon>Candidatus Brocadiales</taxon>
        <taxon>Candidatus Scalinduaceae</taxon>
        <taxon>Candidatus Scalindua</taxon>
    </lineage>
</organism>
<dbReference type="Pfam" id="PF13181">
    <property type="entry name" value="TPR_8"/>
    <property type="match status" value="2"/>
</dbReference>
<feature type="repeat" description="TPR" evidence="1">
    <location>
        <begin position="112"/>
        <end position="145"/>
    </location>
</feature>
<evidence type="ECO:0000313" key="4">
    <source>
        <dbReference type="Proteomes" id="UP000030652"/>
    </source>
</evidence>
<feature type="chain" id="PRO_5002074464" evidence="2">
    <location>
        <begin position="23"/>
        <end position="350"/>
    </location>
</feature>